<evidence type="ECO:0000313" key="11">
    <source>
        <dbReference type="EMBL" id="SHJ85573.1"/>
    </source>
</evidence>
<dbReference type="GO" id="GO:0005524">
    <property type="term" value="F:ATP binding"/>
    <property type="evidence" value="ECO:0007669"/>
    <property type="project" value="UniProtKB-UniRule"/>
</dbReference>
<dbReference type="STRING" id="1121322.SAMN02745136_01117"/>
<dbReference type="PANTHER" id="PTHR23342:SF0">
    <property type="entry name" value="N-ACETYLGLUTAMATE SYNTHASE, MITOCHONDRIAL"/>
    <property type="match status" value="1"/>
</dbReference>
<dbReference type="HAMAP" id="MF_00082">
    <property type="entry name" value="ArgB"/>
    <property type="match status" value="1"/>
</dbReference>
<keyword evidence="3 9" id="KW-0028">Amino-acid biosynthesis</keyword>
<evidence type="ECO:0000256" key="6">
    <source>
        <dbReference type="ARBA" id="ARBA00022777"/>
    </source>
</evidence>
<organism evidence="11 12">
    <name type="scientific">Anaerocolumna jejuensis DSM 15929</name>
    <dbReference type="NCBI Taxonomy" id="1121322"/>
    <lineage>
        <taxon>Bacteria</taxon>
        <taxon>Bacillati</taxon>
        <taxon>Bacillota</taxon>
        <taxon>Clostridia</taxon>
        <taxon>Lachnospirales</taxon>
        <taxon>Lachnospiraceae</taxon>
        <taxon>Anaerocolumna</taxon>
    </lineage>
</organism>
<evidence type="ECO:0000256" key="7">
    <source>
        <dbReference type="ARBA" id="ARBA00022840"/>
    </source>
</evidence>
<dbReference type="SUPFAM" id="SSF53633">
    <property type="entry name" value="Carbamate kinase-like"/>
    <property type="match status" value="1"/>
</dbReference>
<keyword evidence="7 9" id="KW-0067">ATP-binding</keyword>
<feature type="site" description="Transition state stabilizer" evidence="9">
    <location>
        <position position="246"/>
    </location>
</feature>
<dbReference type="PIRSF" id="PIRSF000728">
    <property type="entry name" value="NAGK"/>
    <property type="match status" value="1"/>
</dbReference>
<evidence type="ECO:0000256" key="2">
    <source>
        <dbReference type="ARBA" id="ARBA00022571"/>
    </source>
</evidence>
<dbReference type="AlphaFoldDB" id="A0A1M6MQL9"/>
<dbReference type="Gene3D" id="3.40.1160.10">
    <property type="entry name" value="Acetylglutamate kinase-like"/>
    <property type="match status" value="1"/>
</dbReference>
<dbReference type="Proteomes" id="UP000184386">
    <property type="component" value="Unassembled WGS sequence"/>
</dbReference>
<dbReference type="EC" id="2.7.2.8" evidence="9"/>
<name>A0A1M6MQL9_9FIRM</name>
<dbReference type="FunFam" id="3.40.1160.10:FF:000004">
    <property type="entry name" value="Acetylglutamate kinase"/>
    <property type="match status" value="1"/>
</dbReference>
<evidence type="ECO:0000256" key="3">
    <source>
        <dbReference type="ARBA" id="ARBA00022605"/>
    </source>
</evidence>
<feature type="domain" description="Aspartate/glutamate/uridylate kinase" evidence="10">
    <location>
        <begin position="27"/>
        <end position="265"/>
    </location>
</feature>
<comment type="function">
    <text evidence="9">Catalyzes the ATP-dependent phosphorylation of N-acetyl-L-glutamate.</text>
</comment>
<evidence type="ECO:0000256" key="1">
    <source>
        <dbReference type="ARBA" id="ARBA00004828"/>
    </source>
</evidence>
<evidence type="ECO:0000313" key="12">
    <source>
        <dbReference type="Proteomes" id="UP000184386"/>
    </source>
</evidence>
<dbReference type="UniPathway" id="UPA00068">
    <property type="reaction ID" value="UER00107"/>
</dbReference>
<feature type="site" description="Transition state stabilizer" evidence="9">
    <location>
        <position position="32"/>
    </location>
</feature>
<accession>A0A1M6MQL9</accession>
<evidence type="ECO:0000256" key="5">
    <source>
        <dbReference type="ARBA" id="ARBA00022741"/>
    </source>
</evidence>
<dbReference type="InterPro" id="IPR041727">
    <property type="entry name" value="NAGK-C"/>
</dbReference>
<keyword evidence="9" id="KW-0963">Cytoplasm</keyword>
<dbReference type="Pfam" id="PF00696">
    <property type="entry name" value="AA_kinase"/>
    <property type="match status" value="1"/>
</dbReference>
<dbReference type="PANTHER" id="PTHR23342">
    <property type="entry name" value="N-ACETYLGLUTAMATE SYNTHASE"/>
    <property type="match status" value="1"/>
</dbReference>
<protein>
    <recommendedName>
        <fullName evidence="9">Acetylglutamate kinase</fullName>
        <ecNumber evidence="9">2.7.2.8</ecNumber>
    </recommendedName>
    <alternativeName>
        <fullName evidence="9">N-acetyl-L-glutamate 5-phosphotransferase</fullName>
    </alternativeName>
    <alternativeName>
        <fullName evidence="9">NAG kinase</fullName>
        <shortName evidence="9">NAGK</shortName>
    </alternativeName>
</protein>
<keyword evidence="6 9" id="KW-0418">Kinase</keyword>
<dbReference type="InterPro" id="IPR037528">
    <property type="entry name" value="ArgB"/>
</dbReference>
<feature type="binding site" evidence="9">
    <location>
        <position position="183"/>
    </location>
    <ligand>
        <name>substrate</name>
    </ligand>
</feature>
<dbReference type="PRINTS" id="PR00474">
    <property type="entry name" value="GLU5KINASE"/>
</dbReference>
<dbReference type="InterPro" id="IPR004662">
    <property type="entry name" value="AcgluKinase_fam"/>
</dbReference>
<comment type="pathway">
    <text evidence="1 9">Amino-acid biosynthesis; L-arginine biosynthesis; N(2)-acetyl-L-ornithine from L-glutamate: step 2/4.</text>
</comment>
<evidence type="ECO:0000256" key="4">
    <source>
        <dbReference type="ARBA" id="ARBA00022679"/>
    </source>
</evidence>
<evidence type="ECO:0000259" key="10">
    <source>
        <dbReference type="Pfam" id="PF00696"/>
    </source>
</evidence>
<keyword evidence="2 9" id="KW-0055">Arginine biosynthesis</keyword>
<feature type="binding site" evidence="9">
    <location>
        <position position="89"/>
    </location>
    <ligand>
        <name>substrate</name>
    </ligand>
</feature>
<dbReference type="GO" id="GO:0003991">
    <property type="term" value="F:acetylglutamate kinase activity"/>
    <property type="evidence" value="ECO:0007669"/>
    <property type="project" value="UniProtKB-UniRule"/>
</dbReference>
<dbReference type="GO" id="GO:0042450">
    <property type="term" value="P:L-arginine biosynthetic process via ornithine"/>
    <property type="evidence" value="ECO:0007669"/>
    <property type="project" value="UniProtKB-UniRule"/>
</dbReference>
<dbReference type="InterPro" id="IPR001057">
    <property type="entry name" value="Glu/AcGlu_kinase"/>
</dbReference>
<gene>
    <name evidence="9" type="primary">argB</name>
    <name evidence="11" type="ORF">SAMN02745136_01117</name>
</gene>
<dbReference type="InterPro" id="IPR001048">
    <property type="entry name" value="Asp/Glu/Uridylate_kinase"/>
</dbReference>
<evidence type="ECO:0000256" key="8">
    <source>
        <dbReference type="ARBA" id="ARBA00048141"/>
    </source>
</evidence>
<reference evidence="11 12" key="1">
    <citation type="submission" date="2016-11" db="EMBL/GenBank/DDBJ databases">
        <authorList>
            <person name="Jaros S."/>
            <person name="Januszkiewicz K."/>
            <person name="Wedrychowicz H."/>
        </authorList>
    </citation>
    <scope>NUCLEOTIDE SEQUENCE [LARGE SCALE GENOMIC DNA]</scope>
    <source>
        <strain evidence="11 12">DSM 15929</strain>
    </source>
</reference>
<dbReference type="InterPro" id="IPR036393">
    <property type="entry name" value="AceGlu_kinase-like_sf"/>
</dbReference>
<keyword evidence="4 9" id="KW-0808">Transferase</keyword>
<keyword evidence="12" id="KW-1185">Reference proteome</keyword>
<comment type="similarity">
    <text evidence="9">Belongs to the acetylglutamate kinase family. ArgB subfamily.</text>
</comment>
<dbReference type="EMBL" id="FRAC01000007">
    <property type="protein sequence ID" value="SHJ85573.1"/>
    <property type="molecule type" value="Genomic_DNA"/>
</dbReference>
<sequence>MEPMDQILMKAQTLIEALPYIQKFNNKKVVVKYGGSAMLDENLQLNVIKDVALLKLVGMQPIIVHGGGKEITKWVSLLGHESTFVEGLRVTDEETMEVAEMVLGKVNKNLVQMLEKLGVKAVGISGKDGSTIKVEKKYVNGKDIGFVGNITEVKADLINTLIDNNFIPVIAPIGLDEEYHAYNINADDAACAVATAIGAEKLAFLTDIEGVYTDPSDKSTLISVLTLEKADELMQKGFIGGGMLPKLKNCIDAVKEGVSRVHILDGRMEHCLLLEFFTNRGIGTAIINNESILYDNEKAPEES</sequence>
<feature type="binding site" evidence="9">
    <location>
        <begin position="67"/>
        <end position="68"/>
    </location>
    <ligand>
        <name>substrate</name>
    </ligand>
</feature>
<dbReference type="NCBIfam" id="TIGR00761">
    <property type="entry name" value="argB"/>
    <property type="match status" value="1"/>
</dbReference>
<comment type="catalytic activity">
    <reaction evidence="8 9">
        <text>N-acetyl-L-glutamate + ATP = N-acetyl-L-glutamyl 5-phosphate + ADP</text>
        <dbReference type="Rhea" id="RHEA:14629"/>
        <dbReference type="ChEBI" id="CHEBI:30616"/>
        <dbReference type="ChEBI" id="CHEBI:44337"/>
        <dbReference type="ChEBI" id="CHEBI:57936"/>
        <dbReference type="ChEBI" id="CHEBI:456216"/>
        <dbReference type="EC" id="2.7.2.8"/>
    </reaction>
</comment>
<evidence type="ECO:0000256" key="9">
    <source>
        <dbReference type="HAMAP-Rule" id="MF_00082"/>
    </source>
</evidence>
<dbReference type="GO" id="GO:0005737">
    <property type="term" value="C:cytoplasm"/>
    <property type="evidence" value="ECO:0007669"/>
    <property type="project" value="UniProtKB-SubCell"/>
</dbReference>
<dbReference type="CDD" id="cd04250">
    <property type="entry name" value="AAK_NAGK-C"/>
    <property type="match status" value="1"/>
</dbReference>
<keyword evidence="5 9" id="KW-0547">Nucleotide-binding</keyword>
<comment type="subcellular location">
    <subcellularLocation>
        <location evidence="9">Cytoplasm</location>
    </subcellularLocation>
</comment>
<proteinExistence type="inferred from homology"/>